<keyword evidence="3" id="KW-1185">Reference proteome</keyword>
<evidence type="ECO:0000256" key="1">
    <source>
        <dbReference type="SAM" id="SignalP"/>
    </source>
</evidence>
<comment type="caution">
    <text evidence="2">The sequence shown here is derived from an EMBL/GenBank/DDBJ whole genome shotgun (WGS) entry which is preliminary data.</text>
</comment>
<dbReference type="Proteomes" id="UP001631993">
    <property type="component" value="Unassembled WGS sequence"/>
</dbReference>
<keyword evidence="1" id="KW-0732">Signal</keyword>
<accession>A0ABW9IPV1</accession>
<sequence length="205" mass="20481">MRGRTVIATVVSAAAVAAAAAVAVAAGAEFPVAGTVSWCLSPAAAQQLETDGVVVSAGSPAVLDSSGPTPCVEWPMTGQISLDVSSGSWTSQGSVSFTRASDGRSLRLSQAHGDLAQRTMAVEAAVAEEAAETVDLSTYAIDMQDITVTMPSLSSPGSVEAKPFATVLTEEGAAVFTKAFGAPPVPAGESPATVAGRVDVLPAFD</sequence>
<feature type="chain" id="PRO_5046521031" description="Htaa domain-containing protein" evidence="1">
    <location>
        <begin position="29"/>
        <end position="205"/>
    </location>
</feature>
<dbReference type="RefSeq" id="WP_409085328.1">
    <property type="nucleotide sequence ID" value="NZ_JBJVMW010000015.1"/>
</dbReference>
<evidence type="ECO:0000313" key="2">
    <source>
        <dbReference type="EMBL" id="MFM9650514.1"/>
    </source>
</evidence>
<organism evidence="2 3">
    <name type="scientific">Streptomyces galilaeus</name>
    <dbReference type="NCBI Taxonomy" id="33899"/>
    <lineage>
        <taxon>Bacteria</taxon>
        <taxon>Bacillati</taxon>
        <taxon>Actinomycetota</taxon>
        <taxon>Actinomycetes</taxon>
        <taxon>Kitasatosporales</taxon>
        <taxon>Streptomycetaceae</taxon>
        <taxon>Streptomyces</taxon>
    </lineage>
</organism>
<dbReference type="EMBL" id="JBJVNE010000017">
    <property type="protein sequence ID" value="MFM9650514.1"/>
    <property type="molecule type" value="Genomic_DNA"/>
</dbReference>
<reference evidence="2 3" key="1">
    <citation type="submission" date="2024-12" db="EMBL/GenBank/DDBJ databases">
        <title>Forecasting of Potato common scab and diversities of Pathogenic streptomyces spp. in china.</title>
        <authorList>
            <person name="Handique U."/>
            <person name="Wu J."/>
        </authorList>
    </citation>
    <scope>NUCLEOTIDE SEQUENCE [LARGE SCALE GENOMIC DNA]</scope>
    <source>
        <strain evidence="2 3">ZRIMU1585</strain>
    </source>
</reference>
<evidence type="ECO:0008006" key="4">
    <source>
        <dbReference type="Google" id="ProtNLM"/>
    </source>
</evidence>
<proteinExistence type="predicted"/>
<feature type="signal peptide" evidence="1">
    <location>
        <begin position="1"/>
        <end position="28"/>
    </location>
</feature>
<protein>
    <recommendedName>
        <fullName evidence="4">Htaa domain-containing protein</fullName>
    </recommendedName>
</protein>
<gene>
    <name evidence="2" type="ORF">ACKI1S_30725</name>
</gene>
<name>A0ABW9IPV1_STRGJ</name>
<evidence type="ECO:0000313" key="3">
    <source>
        <dbReference type="Proteomes" id="UP001631993"/>
    </source>
</evidence>